<feature type="domain" description="Nuclear condensin complex subunit 3 C-terminal" evidence="9">
    <location>
        <begin position="612"/>
        <end position="908"/>
    </location>
</feature>
<dbReference type="PANTHER" id="PTHR14418">
    <property type="entry name" value="CONDENSIN COMPLEX SUBUNIT 3-RELATED"/>
    <property type="match status" value="1"/>
</dbReference>
<feature type="region of interest" description="Disordered" evidence="8">
    <location>
        <begin position="1"/>
        <end position="57"/>
    </location>
</feature>
<feature type="region of interest" description="Disordered" evidence="8">
    <location>
        <begin position="1159"/>
        <end position="1186"/>
    </location>
</feature>
<feature type="compositionally biased region" description="Low complexity" evidence="8">
    <location>
        <begin position="1294"/>
        <end position="1337"/>
    </location>
</feature>
<dbReference type="SUPFAM" id="SSF48371">
    <property type="entry name" value="ARM repeat"/>
    <property type="match status" value="1"/>
</dbReference>
<protein>
    <submittedName>
        <fullName evidence="11">Condensin complex subunit 3</fullName>
    </submittedName>
</protein>
<keyword evidence="7" id="KW-0131">Cell cycle</keyword>
<feature type="compositionally biased region" description="Low complexity" evidence="8">
    <location>
        <begin position="29"/>
        <end position="52"/>
    </location>
</feature>
<evidence type="ECO:0000256" key="2">
    <source>
        <dbReference type="ARBA" id="ARBA00006533"/>
    </source>
</evidence>
<feature type="compositionally biased region" description="Low complexity" evidence="8">
    <location>
        <begin position="1068"/>
        <end position="1079"/>
    </location>
</feature>
<organism evidence="10 11">
    <name type="scientific">Drosophila arizonae</name>
    <name type="common">Fruit fly</name>
    <dbReference type="NCBI Taxonomy" id="7263"/>
    <lineage>
        <taxon>Eukaryota</taxon>
        <taxon>Metazoa</taxon>
        <taxon>Ecdysozoa</taxon>
        <taxon>Arthropoda</taxon>
        <taxon>Hexapoda</taxon>
        <taxon>Insecta</taxon>
        <taxon>Pterygota</taxon>
        <taxon>Neoptera</taxon>
        <taxon>Endopterygota</taxon>
        <taxon>Diptera</taxon>
        <taxon>Brachycera</taxon>
        <taxon>Muscomorpha</taxon>
        <taxon>Ephydroidea</taxon>
        <taxon>Drosophilidae</taxon>
        <taxon>Drosophila</taxon>
    </lineage>
</organism>
<dbReference type="RefSeq" id="XP_017865575.1">
    <property type="nucleotide sequence ID" value="XM_018010086.1"/>
</dbReference>
<keyword evidence="3" id="KW-0158">Chromosome</keyword>
<feature type="compositionally biased region" description="Low complexity" evidence="8">
    <location>
        <begin position="1199"/>
        <end position="1208"/>
    </location>
</feature>
<evidence type="ECO:0000256" key="8">
    <source>
        <dbReference type="SAM" id="MobiDB-lite"/>
    </source>
</evidence>
<keyword evidence="4" id="KW-0132">Cell division</keyword>
<keyword evidence="6" id="KW-0226">DNA condensation</keyword>
<comment type="subcellular location">
    <subcellularLocation>
        <location evidence="1">Chromosome</location>
    </subcellularLocation>
</comment>
<reference evidence="10" key="1">
    <citation type="journal article" date="1997" name="Nucleic Acids Res.">
        <title>tRNAscan-SE: a program for improved detection of transfer RNA genes in genomic sequence.</title>
        <authorList>
            <person name="Lowe T.M."/>
            <person name="Eddy S.R."/>
        </authorList>
    </citation>
    <scope>NUCLEOTIDE SEQUENCE [LARGE SCALE GENOMIC DNA]</scope>
</reference>
<reference evidence="11" key="3">
    <citation type="submission" date="2025-08" db="UniProtKB">
        <authorList>
            <consortium name="RefSeq"/>
        </authorList>
    </citation>
    <scope>IDENTIFICATION</scope>
    <source>
        <tissue evidence="11">Whole organism</tissue>
    </source>
</reference>
<evidence type="ECO:0000256" key="6">
    <source>
        <dbReference type="ARBA" id="ARBA00023067"/>
    </source>
</evidence>
<feature type="compositionally biased region" description="Low complexity" evidence="8">
    <location>
        <begin position="1242"/>
        <end position="1256"/>
    </location>
</feature>
<dbReference type="Pfam" id="PF12719">
    <property type="entry name" value="Cnd3"/>
    <property type="match status" value="1"/>
</dbReference>
<evidence type="ECO:0000259" key="9">
    <source>
        <dbReference type="Pfam" id="PF12719"/>
    </source>
</evidence>
<gene>
    <name evidence="11" type="primary">LOC108615537</name>
</gene>
<feature type="compositionally biased region" description="Low complexity" evidence="8">
    <location>
        <begin position="1422"/>
        <end position="1436"/>
    </location>
</feature>
<evidence type="ECO:0000256" key="4">
    <source>
        <dbReference type="ARBA" id="ARBA00022618"/>
    </source>
</evidence>
<accession>A0ABM1PED9</accession>
<evidence type="ECO:0000313" key="11">
    <source>
        <dbReference type="RefSeq" id="XP_017865575.1"/>
    </source>
</evidence>
<feature type="compositionally biased region" description="Basic and acidic residues" evidence="8">
    <location>
        <begin position="1107"/>
        <end position="1128"/>
    </location>
</feature>
<feature type="compositionally biased region" description="Acidic residues" evidence="8">
    <location>
        <begin position="961"/>
        <end position="971"/>
    </location>
</feature>
<feature type="compositionally biased region" description="Basic and acidic residues" evidence="8">
    <location>
        <begin position="1080"/>
        <end position="1099"/>
    </location>
</feature>
<evidence type="ECO:0000256" key="5">
    <source>
        <dbReference type="ARBA" id="ARBA00022776"/>
    </source>
</evidence>
<dbReference type="InterPro" id="IPR025977">
    <property type="entry name" value="Cnd3_C"/>
</dbReference>
<keyword evidence="5" id="KW-0498">Mitosis</keyword>
<sequence length="1450" mass="164415">MVKKVRANAKRNKKTKEKENTEEQGSPDAVATSNTAASNGSRNNSNTSNNTSEQRYAGHGPMYTILSNAQNSETFHKRYIKEMKQLYSKLDHDAFMYTFIQMFKTILEADDSNEYGNTALAFCAKFVTSFESEKTHPLLAETFSWLLSTISNSPHIRYRICFFVNLILKHLGPYAALDDSQCDQILYYMLERLKDISPSVRKEAVLAMQRLQVPDHPNDQVLCAYQYHLSADPSSSVRQCIISCMGRNYLTVPHILQRLWDVDEKVRRHTYINMCNYPVRSYKVSQRLTLLERGLNDSSENVRKNVIKYMLKAWIESYQNNYVNLVAALKLDSTEEELLRFRRVARQMLFVIFEQHKDYTDLLAQLPLTEDCELHCCVPRESLTVELVLYWQCLSAYLQQIQADEFEQVLPELSIFCDYVKQFCQFQKPDMDKFAQIEFQTMLLSLVEMLETYDLGDEIGRDNLKELISHLLRECRLDPKIVAVLVRCMERLETDVAARMQYFLTIIYDICELNTKQNDLVHDRELTDMLLENVETSLVMKIRSLKVRILDLEEMEDNFAMQKEYMRAQAINNERMILTDEYRDLIQPLLEKHGQLQLPTRPKLSKQERVLKGLYISFYMVASEHVHSLNPSLCKLYKDFICRHLPSTEQDIFEWSMKCGTTFSLLYEAYTKEVFDVLVEEFYKNNNLRLCEISAQCVCEQMDHYGVDFFMDMGQSVVGPKTKRRLLFTRQDFDGEEDISQSQSGDQNADIISMMGFFVEKVVDKNILLAIVRGLCRLVLRGQLDNRPEVLEKLLKRYFNPNTEPIINQVLGMFFENIVEQKLQHLLEPCLLPIVWSVMSCSNDSLNDVLPDHVTKFFIDLTTQVSSTPQSNIHNRIALSFLHYVHNFYTERKEMCRLLTKELTTLKLNVLNNSQLKDEMQELADKLVNSDLEPRMIKNIEDFKNMLNGSFKPPARKTDGNDSEADAEECESITATTVSTSDGPAQEPAAPVVAESEVPAPVDKTTTETAAVTEPAATEAAPAPTAAAAAAAPAEPVLTTFGANNEVGLRFLRRSLYNSDSESIGESKAPTPTPTAAAEAEAKALERKKQQQEATEISRRNLRRDKTKQQLERAIARASKTPEKEPEPAKVVAPIVDEEDEYVDVESQGEDEIVEVVSPVQSQSHNESEEVIVDSPTTASPDASRAVNASHLRLRSMRNRNANGNARNTPTGSKRKVLHLDIQTPLRNGRKRVLRKSLIATPTATLASSSPSTDSGKSSKRISPLRKQQRLDAKAMPRRRSSVSMATPAERAIPASKSTASPTDSSCSSIKENTAPTSSVPASVSVSVSASATAPAPKSNHKTPQPSRRRSASHLNSSTPVNRILTRHSARKLRMNNMCMTRKRLSQELSMTEGHLKVSTPKRVRQDKATHKKNKSSERATAHTSSSKSSTPRTRANAPEAPIATRTRHK</sequence>
<feature type="region of interest" description="Disordered" evidence="8">
    <location>
        <begin position="1387"/>
        <end position="1450"/>
    </location>
</feature>
<feature type="compositionally biased region" description="Polar residues" evidence="8">
    <location>
        <begin position="973"/>
        <end position="983"/>
    </location>
</feature>
<keyword evidence="10" id="KW-1185">Reference proteome</keyword>
<evidence type="ECO:0000256" key="3">
    <source>
        <dbReference type="ARBA" id="ARBA00022454"/>
    </source>
</evidence>
<feature type="compositionally biased region" description="Basic and acidic residues" evidence="8">
    <location>
        <begin position="1404"/>
        <end position="1421"/>
    </location>
</feature>
<dbReference type="InterPro" id="IPR027165">
    <property type="entry name" value="CND3"/>
</dbReference>
<dbReference type="Gene3D" id="1.25.10.10">
    <property type="entry name" value="Leucine-rich Repeat Variant"/>
    <property type="match status" value="1"/>
</dbReference>
<feature type="region of interest" description="Disordered" evidence="8">
    <location>
        <begin position="1242"/>
        <end position="1369"/>
    </location>
</feature>
<name>A0ABM1PED9_DROAR</name>
<proteinExistence type="inferred from homology"/>
<feature type="region of interest" description="Disordered" evidence="8">
    <location>
        <begin position="1198"/>
        <end position="1224"/>
    </location>
</feature>
<dbReference type="InterPro" id="IPR016024">
    <property type="entry name" value="ARM-type_fold"/>
</dbReference>
<dbReference type="PANTHER" id="PTHR14418:SF5">
    <property type="entry name" value="CONDENSIN COMPLEX SUBUNIT 3"/>
    <property type="match status" value="1"/>
</dbReference>
<dbReference type="GeneID" id="108615537"/>
<dbReference type="Proteomes" id="UP000694904">
    <property type="component" value="Chromosome 5"/>
</dbReference>
<feature type="compositionally biased region" description="Basic residues" evidence="8">
    <location>
        <begin position="1"/>
        <end position="15"/>
    </location>
</feature>
<feature type="compositionally biased region" description="Low complexity" evidence="8">
    <location>
        <begin position="984"/>
        <end position="1005"/>
    </location>
</feature>
<comment type="similarity">
    <text evidence="2">Belongs to the CND3 (condensin subunit 3) family.</text>
</comment>
<feature type="region of interest" description="Disordered" evidence="8">
    <location>
        <begin position="1059"/>
        <end position="1131"/>
    </location>
</feature>
<evidence type="ECO:0000256" key="1">
    <source>
        <dbReference type="ARBA" id="ARBA00004286"/>
    </source>
</evidence>
<feature type="compositionally biased region" description="Basic residues" evidence="8">
    <location>
        <begin position="1258"/>
        <end position="1268"/>
    </location>
</feature>
<evidence type="ECO:0000256" key="7">
    <source>
        <dbReference type="ARBA" id="ARBA00023306"/>
    </source>
</evidence>
<evidence type="ECO:0000313" key="10">
    <source>
        <dbReference type="Proteomes" id="UP000694904"/>
    </source>
</evidence>
<dbReference type="InterPro" id="IPR011989">
    <property type="entry name" value="ARM-like"/>
</dbReference>
<reference evidence="10" key="2">
    <citation type="journal article" date="2016" name="G3 (Bethesda)">
        <title>Genome Evolution in Three Species of Cactophilic Drosophila.</title>
        <authorList>
            <person name="Sanchez-Flores A."/>
            <person name="Penazola F."/>
            <person name="Carpinteyro-Ponce J."/>
            <person name="Nazario-Yepiz N."/>
            <person name="Abreu-Goodger C."/>
            <person name="Machado C.A."/>
            <person name="Markow T.A."/>
        </authorList>
    </citation>
    <scope>NUCLEOTIDE SEQUENCE [LARGE SCALE GENOMIC DNA]</scope>
</reference>
<feature type="region of interest" description="Disordered" evidence="8">
    <location>
        <begin position="948"/>
        <end position="1005"/>
    </location>
</feature>